<feature type="region of interest" description="Disordered" evidence="1">
    <location>
        <begin position="152"/>
        <end position="181"/>
    </location>
</feature>
<keyword evidence="4" id="KW-1185">Reference proteome</keyword>
<keyword evidence="2" id="KW-1133">Transmembrane helix</keyword>
<sequence length="181" mass="19819">MFANLRSRILWSLIGIVGIAAFSGLLDRLTTPWANPFSSVGTLTGEWAGTAHTPTGRLLRLWLSIALHSRSSGCRGSGCRPYGEDTATTCDELGRFRRYRITATVPHNDDTRLRISVTPPPETANEVRFSDFSGSRSGDILRLKGRLHAPGPVTTRLWTDEQGNERRSMTAGHPDAEANTA</sequence>
<protein>
    <submittedName>
        <fullName evidence="3">Uncharacterized protein</fullName>
    </submittedName>
</protein>
<feature type="transmembrane region" description="Helical" evidence="2">
    <location>
        <begin position="9"/>
        <end position="26"/>
    </location>
</feature>
<evidence type="ECO:0000313" key="3">
    <source>
        <dbReference type="EMBL" id="TPG46437.1"/>
    </source>
</evidence>
<evidence type="ECO:0000256" key="2">
    <source>
        <dbReference type="SAM" id="Phobius"/>
    </source>
</evidence>
<dbReference type="OrthoDB" id="9780777at2"/>
<dbReference type="EMBL" id="RCZP01000040">
    <property type="protein sequence ID" value="TPG46437.1"/>
    <property type="molecule type" value="Genomic_DNA"/>
</dbReference>
<dbReference type="AlphaFoldDB" id="A0A502FAM9"/>
<keyword evidence="2" id="KW-0812">Transmembrane</keyword>
<comment type="caution">
    <text evidence="3">The sequence shown here is derived from an EMBL/GenBank/DDBJ whole genome shotgun (WGS) entry which is preliminary data.</text>
</comment>
<dbReference type="RefSeq" id="WP_140886417.1">
    <property type="nucleotide sequence ID" value="NZ_RCZP01000040.1"/>
</dbReference>
<reference evidence="3 4" key="1">
    <citation type="journal article" date="2019" name="Environ. Microbiol.">
        <title>Species interactions and distinct microbial communities in high Arctic permafrost affected cryosols are associated with the CH4 and CO2 gas fluxes.</title>
        <authorList>
            <person name="Altshuler I."/>
            <person name="Hamel J."/>
            <person name="Turney S."/>
            <person name="Magnuson E."/>
            <person name="Levesque R."/>
            <person name="Greer C."/>
            <person name="Whyte L.G."/>
        </authorList>
    </citation>
    <scope>NUCLEOTIDE SEQUENCE [LARGE SCALE GENOMIC DNA]</scope>
    <source>
        <strain evidence="3 4">S9.3B</strain>
    </source>
</reference>
<gene>
    <name evidence="3" type="ORF">EAH89_24820</name>
</gene>
<accession>A0A502FAM9</accession>
<name>A0A502FAM9_9PROT</name>
<proteinExistence type="predicted"/>
<evidence type="ECO:0000256" key="1">
    <source>
        <dbReference type="SAM" id="MobiDB-lite"/>
    </source>
</evidence>
<organism evidence="3 4">
    <name type="scientific">Muricoccus nepalensis</name>
    <dbReference type="NCBI Taxonomy" id="1854500"/>
    <lineage>
        <taxon>Bacteria</taxon>
        <taxon>Pseudomonadati</taxon>
        <taxon>Pseudomonadota</taxon>
        <taxon>Alphaproteobacteria</taxon>
        <taxon>Acetobacterales</taxon>
        <taxon>Roseomonadaceae</taxon>
        <taxon>Muricoccus</taxon>
    </lineage>
</organism>
<keyword evidence="2" id="KW-0472">Membrane</keyword>
<dbReference type="Proteomes" id="UP000317078">
    <property type="component" value="Unassembled WGS sequence"/>
</dbReference>
<evidence type="ECO:0000313" key="4">
    <source>
        <dbReference type="Proteomes" id="UP000317078"/>
    </source>
</evidence>